<dbReference type="GO" id="GO:0048038">
    <property type="term" value="F:quinone binding"/>
    <property type="evidence" value="ECO:0007669"/>
    <property type="project" value="UniProtKB-KW"/>
</dbReference>
<dbReference type="EMBL" id="FOQD01000009">
    <property type="protein sequence ID" value="SFI44457.1"/>
    <property type="molecule type" value="Genomic_DNA"/>
</dbReference>
<comment type="catalytic activity">
    <reaction evidence="7">
        <text>a quinone + NADH + 5 H(+)(in) = a quinol + NAD(+) + 4 H(+)(out)</text>
        <dbReference type="Rhea" id="RHEA:57888"/>
        <dbReference type="ChEBI" id="CHEBI:15378"/>
        <dbReference type="ChEBI" id="CHEBI:24646"/>
        <dbReference type="ChEBI" id="CHEBI:57540"/>
        <dbReference type="ChEBI" id="CHEBI:57945"/>
        <dbReference type="ChEBI" id="CHEBI:132124"/>
    </reaction>
</comment>
<dbReference type="STRING" id="1576369.SAMN05421753_10921"/>
<evidence type="ECO:0000256" key="2">
    <source>
        <dbReference type="ARBA" id="ARBA00008472"/>
    </source>
</evidence>
<evidence type="ECO:0000256" key="5">
    <source>
        <dbReference type="ARBA" id="ARBA00022989"/>
    </source>
</evidence>
<keyword evidence="4 7" id="KW-0812">Transmembrane</keyword>
<evidence type="ECO:0000256" key="9">
    <source>
        <dbReference type="SAM" id="Phobius"/>
    </source>
</evidence>
<comment type="subcellular location">
    <subcellularLocation>
        <location evidence="7">Cell membrane</location>
        <topology evidence="7">Multi-pass membrane protein</topology>
    </subcellularLocation>
    <subcellularLocation>
        <location evidence="1">Membrane</location>
    </subcellularLocation>
</comment>
<accession>A0A1I3I9F4</accession>
<keyword evidence="6 9" id="KW-0472">Membrane</keyword>
<keyword evidence="3" id="KW-0813">Transport</keyword>
<proteinExistence type="inferred from homology"/>
<evidence type="ECO:0000256" key="4">
    <source>
        <dbReference type="ARBA" id="ARBA00022692"/>
    </source>
</evidence>
<feature type="transmembrane region" description="Helical" evidence="9">
    <location>
        <begin position="126"/>
        <end position="152"/>
    </location>
</feature>
<evidence type="ECO:0000313" key="10">
    <source>
        <dbReference type="EMBL" id="SFI44457.1"/>
    </source>
</evidence>
<dbReference type="GO" id="GO:0030964">
    <property type="term" value="C:NADH dehydrogenase complex"/>
    <property type="evidence" value="ECO:0007669"/>
    <property type="project" value="TreeGrafter"/>
</dbReference>
<keyword evidence="7" id="KW-0874">Quinone</keyword>
<dbReference type="PANTHER" id="PTHR11058:SF9">
    <property type="entry name" value="NADH-UBIQUINONE OXIDOREDUCTASE CHAIN 3"/>
    <property type="match status" value="1"/>
</dbReference>
<evidence type="ECO:0000256" key="1">
    <source>
        <dbReference type="ARBA" id="ARBA00004370"/>
    </source>
</evidence>
<protein>
    <recommendedName>
        <fullName evidence="7">NADH-quinone oxidoreductase subunit</fullName>
        <ecNumber evidence="7">7.1.1.-</ecNumber>
    </recommendedName>
</protein>
<reference evidence="11" key="1">
    <citation type="submission" date="2016-10" db="EMBL/GenBank/DDBJ databases">
        <authorList>
            <person name="Varghese N."/>
            <person name="Submissions S."/>
        </authorList>
    </citation>
    <scope>NUCLEOTIDE SEQUENCE [LARGE SCALE GENOMIC DNA]</scope>
    <source>
        <strain evidence="11">DSM 26348</strain>
    </source>
</reference>
<dbReference type="AlphaFoldDB" id="A0A1I3I9F4"/>
<dbReference type="PANTHER" id="PTHR11058">
    <property type="entry name" value="NADH-UBIQUINONE OXIDOREDUCTASE CHAIN 3"/>
    <property type="match status" value="1"/>
</dbReference>
<comment type="function">
    <text evidence="7">NDH-1 shuttles electrons from NADH, via FMN and iron-sulfur (Fe-S) centers, to quinones in the respiratory chain.</text>
</comment>
<dbReference type="RefSeq" id="WP_092050675.1">
    <property type="nucleotide sequence ID" value="NZ_FOQD01000009.1"/>
</dbReference>
<feature type="region of interest" description="Disordered" evidence="8">
    <location>
        <begin position="171"/>
        <end position="190"/>
    </location>
</feature>
<dbReference type="Pfam" id="PF00507">
    <property type="entry name" value="Oxidored_q4"/>
    <property type="match status" value="1"/>
</dbReference>
<dbReference type="EC" id="7.1.1.-" evidence="7"/>
<dbReference type="OrthoDB" id="9791970at2"/>
<gene>
    <name evidence="10" type="ORF">SAMN05421753_10921</name>
</gene>
<name>A0A1I3I9F4_9PLAN</name>
<dbReference type="InterPro" id="IPR000440">
    <property type="entry name" value="NADH_UbQ/plastoQ_OxRdtase_su3"/>
</dbReference>
<keyword evidence="11" id="KW-1185">Reference proteome</keyword>
<dbReference type="Gene3D" id="1.20.58.1610">
    <property type="entry name" value="NADH:ubiquinone/plastoquinone oxidoreductase, chain 3"/>
    <property type="match status" value="1"/>
</dbReference>
<evidence type="ECO:0000313" key="11">
    <source>
        <dbReference type="Proteomes" id="UP000199518"/>
    </source>
</evidence>
<comment type="similarity">
    <text evidence="2 7">Belongs to the complex I subunit 3 family.</text>
</comment>
<feature type="transmembrane region" description="Helical" evidence="9">
    <location>
        <begin position="6"/>
        <end position="29"/>
    </location>
</feature>
<dbReference type="GO" id="GO:0008137">
    <property type="term" value="F:NADH dehydrogenase (ubiquinone) activity"/>
    <property type="evidence" value="ECO:0007669"/>
    <property type="project" value="InterPro"/>
</dbReference>
<dbReference type="Proteomes" id="UP000199518">
    <property type="component" value="Unassembled WGS sequence"/>
</dbReference>
<evidence type="ECO:0000256" key="6">
    <source>
        <dbReference type="ARBA" id="ARBA00023136"/>
    </source>
</evidence>
<evidence type="ECO:0000256" key="3">
    <source>
        <dbReference type="ARBA" id="ARBA00022448"/>
    </source>
</evidence>
<organism evidence="10 11">
    <name type="scientific">Planctomicrobium piriforme</name>
    <dbReference type="NCBI Taxonomy" id="1576369"/>
    <lineage>
        <taxon>Bacteria</taxon>
        <taxon>Pseudomonadati</taxon>
        <taxon>Planctomycetota</taxon>
        <taxon>Planctomycetia</taxon>
        <taxon>Planctomycetales</taxon>
        <taxon>Planctomycetaceae</taxon>
        <taxon>Planctomicrobium</taxon>
    </lineage>
</organism>
<dbReference type="InterPro" id="IPR038430">
    <property type="entry name" value="NDAH_ubi_oxred_su3_sf"/>
</dbReference>
<dbReference type="GO" id="GO:0005886">
    <property type="term" value="C:plasma membrane"/>
    <property type="evidence" value="ECO:0007669"/>
    <property type="project" value="UniProtKB-SubCell"/>
</dbReference>
<evidence type="ECO:0000256" key="8">
    <source>
        <dbReference type="SAM" id="MobiDB-lite"/>
    </source>
</evidence>
<sequence>MTDLTLHFLLFIAAGAVLILAPLVIGIFIRPNLPTEEKVAVYECGEPTIGSSYIQFDIRFYVVALLFIIFDVEVVFFFPWATVFGGATQLADARLSEPTRMNLTDRLLSLPPGTTTPETMINPPEALSLAGTGMVDILTFFGVLLVGFAYVWHRGDLDWVRAMVKRAQASPAPHRTPSIAESPAPRELVS</sequence>
<keyword evidence="7" id="KW-0520">NAD</keyword>
<feature type="transmembrane region" description="Helical" evidence="9">
    <location>
        <begin position="60"/>
        <end position="81"/>
    </location>
</feature>
<evidence type="ECO:0000256" key="7">
    <source>
        <dbReference type="RuleBase" id="RU003639"/>
    </source>
</evidence>
<keyword evidence="5 9" id="KW-1133">Transmembrane helix</keyword>